<dbReference type="GO" id="GO:0005829">
    <property type="term" value="C:cytosol"/>
    <property type="evidence" value="ECO:0007669"/>
    <property type="project" value="TreeGrafter"/>
</dbReference>
<evidence type="ECO:0000256" key="1">
    <source>
        <dbReference type="HAMAP-Rule" id="MF_00652"/>
    </source>
</evidence>
<dbReference type="KEGG" id="tol:TOL_2154"/>
<dbReference type="NCBIfam" id="NF002542">
    <property type="entry name" value="PRK02101.1-3"/>
    <property type="match status" value="1"/>
</dbReference>
<dbReference type="STRING" id="187493.CN03_07470"/>
<reference evidence="2 3" key="1">
    <citation type="journal article" date="2013" name="Genome Announc.">
        <title>Genome Sequence of Thalassolituus oleivorans MIL-1 (DSM 14913T).</title>
        <authorList>
            <person name="Golyshin P.N."/>
            <person name="Werner J."/>
            <person name="Chernikova T.N."/>
            <person name="Tran H."/>
            <person name="Ferrer M."/>
            <person name="Yakimov M.M."/>
            <person name="Teeling H."/>
            <person name="Golyshina O.V."/>
        </authorList>
    </citation>
    <scope>NUCLEOTIDE SEQUENCE [LARGE SCALE GENOMIC DNA]</scope>
    <source>
        <strain evidence="2 3">MIL-1</strain>
    </source>
</reference>
<evidence type="ECO:0000313" key="2">
    <source>
        <dbReference type="EMBL" id="CCU72559.1"/>
    </source>
</evidence>
<dbReference type="AlphaFoldDB" id="M5E538"/>
<sequence>MGMMFGLLVLSGRVSPMLTLLSPAKTLDFDTPPTTDRFTQPDFLEESALLIDGLRHYSPDELGSLMKLSPALSELNVQRYHDWQLPFTPDNAKAALLAFKGDVYTGLDANTLSEEDLTFAQQHVRILSGLYGLLRPLDLIQPYRLEMGTRFKNDRAGDLYGFWGASITETLNGLLAEQKTPTIVNLASNEYFKSVKTKQLAGELITPVFKDEKNGKFKIISFYAKKARGMMAAFQIRERIDRAHDLKAFDVAGYRFNDEESTATTWVFKRAEKDIPNA</sequence>
<name>M5E538_9GAMM</name>
<proteinExistence type="inferred from homology"/>
<dbReference type="PANTHER" id="PTHR30283">
    <property type="entry name" value="PEROXIDE STRESS RESPONSE PROTEIN YAAA"/>
    <property type="match status" value="1"/>
</dbReference>
<comment type="similarity">
    <text evidence="1">Belongs to the UPF0246 family.</text>
</comment>
<gene>
    <name evidence="2" type="ORF">TOL_2154</name>
</gene>
<dbReference type="PATRIC" id="fig|1298593.3.peg.2053"/>
<dbReference type="PANTHER" id="PTHR30283:SF4">
    <property type="entry name" value="PEROXIDE STRESS RESISTANCE PROTEIN YAAA"/>
    <property type="match status" value="1"/>
</dbReference>
<dbReference type="Pfam" id="PF03883">
    <property type="entry name" value="H2O2_YaaD"/>
    <property type="match status" value="1"/>
</dbReference>
<dbReference type="InterPro" id="IPR005583">
    <property type="entry name" value="YaaA"/>
</dbReference>
<organism evidence="2 3">
    <name type="scientific">Thalassolituus oleivorans MIL-1</name>
    <dbReference type="NCBI Taxonomy" id="1298593"/>
    <lineage>
        <taxon>Bacteria</taxon>
        <taxon>Pseudomonadati</taxon>
        <taxon>Pseudomonadota</taxon>
        <taxon>Gammaproteobacteria</taxon>
        <taxon>Oceanospirillales</taxon>
        <taxon>Oceanospirillaceae</taxon>
        <taxon>Thalassolituus</taxon>
    </lineage>
</organism>
<dbReference type="Proteomes" id="UP000011866">
    <property type="component" value="Chromosome"/>
</dbReference>
<dbReference type="HAMAP" id="MF_00652">
    <property type="entry name" value="UPF0246"/>
    <property type="match status" value="1"/>
</dbReference>
<dbReference type="GO" id="GO:0033194">
    <property type="term" value="P:response to hydroperoxide"/>
    <property type="evidence" value="ECO:0007669"/>
    <property type="project" value="TreeGrafter"/>
</dbReference>
<dbReference type="eggNOG" id="COG3022">
    <property type="taxonomic scope" value="Bacteria"/>
</dbReference>
<protein>
    <recommendedName>
        <fullName evidence="1">UPF0246 protein TOL_2154</fullName>
    </recommendedName>
</protein>
<keyword evidence="3" id="KW-1185">Reference proteome</keyword>
<dbReference type="EMBL" id="HF680312">
    <property type="protein sequence ID" value="CCU72559.1"/>
    <property type="molecule type" value="Genomic_DNA"/>
</dbReference>
<dbReference type="NCBIfam" id="NF002541">
    <property type="entry name" value="PRK02101.1-1"/>
    <property type="match status" value="1"/>
</dbReference>
<accession>M5E538</accession>
<evidence type="ECO:0000313" key="3">
    <source>
        <dbReference type="Proteomes" id="UP000011866"/>
    </source>
</evidence>
<dbReference type="HOGENOM" id="CLU_061989_0_0_6"/>